<dbReference type="InterPro" id="IPR011333">
    <property type="entry name" value="SKP1/BTB/POZ_sf"/>
</dbReference>
<dbReference type="CDD" id="cd18186">
    <property type="entry name" value="BTB_POZ_ZBTB_KLHL-like"/>
    <property type="match status" value="1"/>
</dbReference>
<dbReference type="Gene3D" id="3.30.710.10">
    <property type="entry name" value="Potassium Channel Kv1.1, Chain A"/>
    <property type="match status" value="1"/>
</dbReference>
<dbReference type="SUPFAM" id="SSF54695">
    <property type="entry name" value="POZ domain"/>
    <property type="match status" value="1"/>
</dbReference>
<dbReference type="Pfam" id="PF00651">
    <property type="entry name" value="BTB"/>
    <property type="match status" value="1"/>
</dbReference>
<dbReference type="SMART" id="SM00225">
    <property type="entry name" value="BTB"/>
    <property type="match status" value="1"/>
</dbReference>
<evidence type="ECO:0000259" key="1">
    <source>
        <dbReference type="PROSITE" id="PS50097"/>
    </source>
</evidence>
<dbReference type="AlphaFoldDB" id="A0A5K1K7U5"/>
<evidence type="ECO:0000313" key="2">
    <source>
        <dbReference type="EMBL" id="VWP02136.1"/>
    </source>
</evidence>
<accession>A0A5K1K7U5</accession>
<reference evidence="2" key="1">
    <citation type="submission" date="2019-10" db="EMBL/GenBank/DDBJ databases">
        <authorList>
            <person name="Nor Muhammad N."/>
        </authorList>
    </citation>
    <scope>NUCLEOTIDE SEQUENCE</scope>
</reference>
<sequence>MSSESAPSRKRARVDSTSNLPASHLRRDDDVWLSDGSIVIVAADNVAFRVHKSTLSLRSEIFRDLFSLPNADEATAETMDGCPVVRVSDSSSDMRHLLLVLCCGKNYYHDGDALLAVQFETLASLVRMAHKYAVQDILDHALSRLKKYYTNDLAEWQDADTRACYLAAKDHHAITVVQLARLTNTPSLLPTAFLLCTKLLATWAVVKRGVPVALGVSSLPVTDQLALISAREYLLHLCSERMLRLLAAAPCAACTMRAACSFAREGPLSSIRGGNAFPGPALFRRDVLQPMAATFWGDHWHVFCSKCREALIRVDERESKWVWGRLPNIFGVKLDQESWPSLPAASGT</sequence>
<feature type="domain" description="BTB" evidence="1">
    <location>
        <begin position="34"/>
        <end position="101"/>
    </location>
</feature>
<gene>
    <name evidence="2" type="primary">Q7Z8E8</name>
</gene>
<organism evidence="2">
    <name type="scientific">Ganoderma boninense</name>
    <dbReference type="NCBI Taxonomy" id="34458"/>
    <lineage>
        <taxon>Eukaryota</taxon>
        <taxon>Fungi</taxon>
        <taxon>Dikarya</taxon>
        <taxon>Basidiomycota</taxon>
        <taxon>Agaricomycotina</taxon>
        <taxon>Agaricomycetes</taxon>
        <taxon>Polyporales</taxon>
        <taxon>Polyporaceae</taxon>
        <taxon>Ganoderma</taxon>
    </lineage>
</organism>
<dbReference type="PROSITE" id="PS50097">
    <property type="entry name" value="BTB"/>
    <property type="match status" value="1"/>
</dbReference>
<dbReference type="InterPro" id="IPR000210">
    <property type="entry name" value="BTB/POZ_dom"/>
</dbReference>
<protein>
    <submittedName>
        <fullName evidence="2">Cell surface hydrophobicity-associated protein</fullName>
    </submittedName>
</protein>
<name>A0A5K1K7U5_9APHY</name>
<proteinExistence type="predicted"/>
<dbReference type="EMBL" id="LR729958">
    <property type="protein sequence ID" value="VWP02136.1"/>
    <property type="molecule type" value="Genomic_DNA"/>
</dbReference>